<evidence type="ECO:0000313" key="3">
    <source>
        <dbReference type="Proteomes" id="UP001596410"/>
    </source>
</evidence>
<dbReference type="RefSeq" id="WP_204708863.1">
    <property type="nucleotide sequence ID" value="NZ_JBHSZV010000011.1"/>
</dbReference>
<keyword evidence="1" id="KW-1133">Transmembrane helix</keyword>
<keyword evidence="3" id="KW-1185">Reference proteome</keyword>
<feature type="transmembrane region" description="Helical" evidence="1">
    <location>
        <begin position="9"/>
        <end position="30"/>
    </location>
</feature>
<comment type="caution">
    <text evidence="2">The sequence shown here is derived from an EMBL/GenBank/DDBJ whole genome shotgun (WGS) entry which is preliminary data.</text>
</comment>
<reference evidence="3" key="1">
    <citation type="journal article" date="2019" name="Int. J. Syst. Evol. Microbiol.">
        <title>The Global Catalogue of Microorganisms (GCM) 10K type strain sequencing project: providing services to taxonomists for standard genome sequencing and annotation.</title>
        <authorList>
            <consortium name="The Broad Institute Genomics Platform"/>
            <consortium name="The Broad Institute Genome Sequencing Center for Infectious Disease"/>
            <person name="Wu L."/>
            <person name="Ma J."/>
        </authorList>
    </citation>
    <scope>NUCLEOTIDE SEQUENCE [LARGE SCALE GENOMIC DNA]</scope>
    <source>
        <strain evidence="3">CGMCC 4.1621</strain>
    </source>
</reference>
<keyword evidence="1" id="KW-0812">Transmembrane</keyword>
<dbReference type="Pfam" id="PF14163">
    <property type="entry name" value="SieB"/>
    <property type="match status" value="1"/>
</dbReference>
<evidence type="ECO:0000313" key="2">
    <source>
        <dbReference type="EMBL" id="MFC7061045.1"/>
    </source>
</evidence>
<name>A0ABW2EFF0_9BACI</name>
<evidence type="ECO:0000256" key="1">
    <source>
        <dbReference type="SAM" id="Phobius"/>
    </source>
</evidence>
<protein>
    <submittedName>
        <fullName evidence="2">Superinfection exclusion B family protein</fullName>
    </submittedName>
</protein>
<gene>
    <name evidence="2" type="ORF">ACFQIC_04080</name>
</gene>
<dbReference type="Proteomes" id="UP001596410">
    <property type="component" value="Unassembled WGS sequence"/>
</dbReference>
<feature type="transmembrane region" description="Helical" evidence="1">
    <location>
        <begin position="50"/>
        <end position="71"/>
    </location>
</feature>
<accession>A0ABW2EFF0</accession>
<organism evidence="2 3">
    <name type="scientific">Halobacillus seohaensis</name>
    <dbReference type="NCBI Taxonomy" id="447421"/>
    <lineage>
        <taxon>Bacteria</taxon>
        <taxon>Bacillati</taxon>
        <taxon>Bacillota</taxon>
        <taxon>Bacilli</taxon>
        <taxon>Bacillales</taxon>
        <taxon>Bacillaceae</taxon>
        <taxon>Halobacillus</taxon>
    </lineage>
</organism>
<dbReference type="InterPro" id="IPR025982">
    <property type="entry name" value="SieB"/>
</dbReference>
<keyword evidence="1" id="KW-0472">Membrane</keyword>
<proteinExistence type="predicted"/>
<sequence>MKPNHIKDLLTLPVSIMAAIAIGTGLLIFLPDSLLKTMYLIDLQNSYGQYIGIAFILSLSILVVNIVVGLLKTIKQSRNMREFYDKAEERLLSLNDYQKSIVFLLYNEDNHTLNLPHNDGAVSFLSHRSIIGMVSEGQFIVNDLNNPEIPYMLQPWVIDEISKSQVLKDELRNAFQRQKVNAQHKQF</sequence>
<dbReference type="EMBL" id="JBHSZV010000011">
    <property type="protein sequence ID" value="MFC7061045.1"/>
    <property type="molecule type" value="Genomic_DNA"/>
</dbReference>